<reference evidence="4" key="1">
    <citation type="submission" date="2020-05" db="EMBL/GenBank/DDBJ databases">
        <authorList>
            <person name="Chiriac C."/>
            <person name="Salcher M."/>
            <person name="Ghai R."/>
            <person name="Kavagutti S V."/>
        </authorList>
    </citation>
    <scope>NUCLEOTIDE SEQUENCE</scope>
</reference>
<dbReference type="CDD" id="cd02603">
    <property type="entry name" value="HAD_sEH-N_like"/>
    <property type="match status" value="1"/>
</dbReference>
<dbReference type="InterPro" id="IPR006439">
    <property type="entry name" value="HAD-SF_hydro_IA"/>
</dbReference>
<evidence type="ECO:0000313" key="1">
    <source>
        <dbReference type="EMBL" id="CAB4749448.1"/>
    </source>
</evidence>
<dbReference type="Gene3D" id="1.10.150.240">
    <property type="entry name" value="Putative phosphatase, domain 2"/>
    <property type="match status" value="1"/>
</dbReference>
<dbReference type="InterPro" id="IPR036412">
    <property type="entry name" value="HAD-like_sf"/>
</dbReference>
<dbReference type="SUPFAM" id="SSF56784">
    <property type="entry name" value="HAD-like"/>
    <property type="match status" value="1"/>
</dbReference>
<dbReference type="PRINTS" id="PR00413">
    <property type="entry name" value="HADHALOGNASE"/>
</dbReference>
<dbReference type="EMBL" id="CAFBMH010000014">
    <property type="protein sequence ID" value="CAB4896800.1"/>
    <property type="molecule type" value="Genomic_DNA"/>
</dbReference>
<dbReference type="EMBL" id="CAFABA010000015">
    <property type="protein sequence ID" value="CAB4819031.1"/>
    <property type="molecule type" value="Genomic_DNA"/>
</dbReference>
<dbReference type="InterPro" id="IPR023198">
    <property type="entry name" value="PGP-like_dom2"/>
</dbReference>
<accession>A0A6J7NN74</accession>
<evidence type="ECO:0000313" key="4">
    <source>
        <dbReference type="EMBL" id="CAB4991424.1"/>
    </source>
</evidence>
<dbReference type="Gene3D" id="3.40.50.1000">
    <property type="entry name" value="HAD superfamily/HAD-like"/>
    <property type="match status" value="1"/>
</dbReference>
<organism evidence="4">
    <name type="scientific">freshwater metagenome</name>
    <dbReference type="NCBI Taxonomy" id="449393"/>
    <lineage>
        <taxon>unclassified sequences</taxon>
        <taxon>metagenomes</taxon>
        <taxon>ecological metagenomes</taxon>
    </lineage>
</organism>
<dbReference type="AlphaFoldDB" id="A0A6J7NN74"/>
<dbReference type="InterPro" id="IPR023214">
    <property type="entry name" value="HAD_sf"/>
</dbReference>
<dbReference type="EMBL" id="CAFBOS010000049">
    <property type="protein sequence ID" value="CAB4991424.1"/>
    <property type="molecule type" value="Genomic_DNA"/>
</dbReference>
<dbReference type="NCBIfam" id="TIGR01509">
    <property type="entry name" value="HAD-SF-IA-v3"/>
    <property type="match status" value="1"/>
</dbReference>
<proteinExistence type="predicted"/>
<dbReference type="EMBL" id="CAEZYR010000061">
    <property type="protein sequence ID" value="CAB4749448.1"/>
    <property type="molecule type" value="Genomic_DNA"/>
</dbReference>
<protein>
    <submittedName>
        <fullName evidence="4">Unannotated protein</fullName>
    </submittedName>
</protein>
<evidence type="ECO:0000313" key="2">
    <source>
        <dbReference type="EMBL" id="CAB4819031.1"/>
    </source>
</evidence>
<dbReference type="Pfam" id="PF00702">
    <property type="entry name" value="Hydrolase"/>
    <property type="match status" value="1"/>
</dbReference>
<name>A0A6J7NN74_9ZZZZ</name>
<dbReference type="InterPro" id="IPR052898">
    <property type="entry name" value="ACAD10-like"/>
</dbReference>
<evidence type="ECO:0000313" key="3">
    <source>
        <dbReference type="EMBL" id="CAB4896800.1"/>
    </source>
</evidence>
<dbReference type="NCBIfam" id="TIGR01549">
    <property type="entry name" value="HAD-SF-IA-v1"/>
    <property type="match status" value="1"/>
</dbReference>
<dbReference type="PANTHER" id="PTHR47829">
    <property type="entry name" value="HYDROLASE, PUTATIVE (AFU_ORTHOLOGUE AFUA_1G12880)-RELATED"/>
    <property type="match status" value="1"/>
</dbReference>
<dbReference type="SFLD" id="SFLDS00003">
    <property type="entry name" value="Haloacid_Dehalogenase"/>
    <property type="match status" value="1"/>
</dbReference>
<dbReference type="PANTHER" id="PTHR47829:SF1">
    <property type="entry name" value="HAD FAMILY PHOSPHATASE"/>
    <property type="match status" value="1"/>
</dbReference>
<dbReference type="SFLD" id="SFLDG01129">
    <property type="entry name" value="C1.5:_HAD__Beta-PGM__Phosphata"/>
    <property type="match status" value="1"/>
</dbReference>
<gene>
    <name evidence="1" type="ORF">UFOPK2754_01717</name>
    <name evidence="2" type="ORF">UFOPK3139_00581</name>
    <name evidence="3" type="ORF">UFOPK3543_00627</name>
    <name evidence="4" type="ORF">UFOPK3967_01029</name>
</gene>
<sequence>MIEAVFWDFGGVFTASPFHAVRPYSALLGIAHDELLDLVFGPYHLDTDHPWHRLERGEGTLAAAMAAAATAAQERGVAFDARAFFGAMRDDIDRTIVVDTVRELRALGVRNCIVTNNAKEFADSWRTLIPVDELFDDVVDSSAVGLRKPNPAIYELALTRLGVSDRSATVFLDDFEPNVAAARALGMHGILVEHPAPAMAELRRLAGLR</sequence>